<dbReference type="EMBL" id="CM026425">
    <property type="protein sequence ID" value="KAG0576287.1"/>
    <property type="molecule type" value="Genomic_DNA"/>
</dbReference>
<dbReference type="Pfam" id="PF00931">
    <property type="entry name" value="NB-ARC"/>
    <property type="match status" value="1"/>
</dbReference>
<dbReference type="InterPro" id="IPR002182">
    <property type="entry name" value="NB-ARC"/>
</dbReference>
<dbReference type="PROSITE" id="PS50104">
    <property type="entry name" value="TIR"/>
    <property type="match status" value="1"/>
</dbReference>
<sequence length="1456" mass="165659">MEPSSEDDCALGLSTCETNKGEGSSETGHGEIHEDGLHQRNLVHTDSDIQLQAKHKVFLSYSGAQKDFVEQLCVDLERCDRYPFYAKRKSSLPIGEAYPQLIFNAIQQCQVGVLVLSKEFFTNARWPMVELVAMVKELKKPNLKPNLTIKIIPVFCCISREDWLDIENRTAWILRWNEWASNDTRINIDEWKEALEILKTINSIINTSGEVDLREKIVDAVCALVDPETKLNDSHVQGKSRLCKVVREKINQQMQQNGVRVIGLHGIGGIGKTTICKAMCNEMSKEFHGKVCHIELKSSTEAVQLLRELLKRLTKLKHDIVDRYNIDECHNQLNKGVVNQPIFLAIDNVVSDDRENLKQAKTYLGTRWIEGSVVMVTARSLNDLTYLKPHINESDCMGVPELTKDDAMALFQNHVKSADATIKIDEQLLNRCVERCCFSKGANQVCHYIPLALEVLGEELASVGYDPRKWDVRLKKIDTFEKALSQKKHPIFSILRTSYESLDDEAKMLFMDVALFLPCVQYQSWHWGCFLKCNLYDWLSMVHGSKVKEMLNQLKQKSLLEDLGDGWTKIGMHDLWREFCVAEAKAKKYGYQRWMFLEEESGELNCSWKDMKRMRFLNEGWKGLKEVNFDECVNVSVLKVNIQWFVEPSKITLDFKGLKHLKSLELKANKFLITCDGFGSLKNLVILKWWADKATSSCIEEIGSLTKLQVLEIKGFDGDTLPNIGKLKALQVVCFAHCDNVVTITGLSSNLFNLKSLCISRCSKLQECPGLDELHDLEELDMWGCNKLKSLPSLQRLTKLSHLNISECILLKEVPGLSDSTTLKVLQANGCYGLGHLPSMQKVTQLEVLRCTDLSRIDSLDLDEFPQLQEGTFSWLTALKMVTCSKYLSKLTIIDLTLCLSLEGLPDLSHFPNLQKLILQGCAHLLTLSSRAPIPSLRVLDLEGCKKLSELPEQLSCSIDLEVLRLQKSGIIISEEEEMKLKASCEKLVVFHSSDQSKYGDNYHGEPTNLTQSRLDIDIDVQHQFRSRRLWDPMPREKITKLIYSNNGSRLQTRGEMNLLALTSSGMHKRWDWKNQARVVVVPQFWQPIGSVLMINDINLTTHEEGQPCSMALCNDNDHLLSASGGQVSFYTMMTDKVNQETILQYLPSRATFLAYYPHDDDVLVIGLEDSTIAIINDWEKQVVCTLKGHQNRITGLAFSKFLRVLVSLGADDQLCAWRTDQWVRRQLNFVQYQPDGRVPCREGIRVQFHHDQVRLLAVSKSQLVVYKIREQEDARELDHLCQWDLQSPFTAAISDATYSCDSQLVYAGFADGSVGIFDAESFWLRCRLAPPLHRSQGVSGTTYPTTIAANPRRRNEFALGWSDGDVLVVETGEGTGRGEISESDEEVVINDEMEDNRRIEEQGMMARYGCFDYIQYGLKSFLVRYCRAGCFMFATWLTQVCDDPEAFEATQRKNQ</sequence>
<evidence type="ECO:0000259" key="2">
    <source>
        <dbReference type="PROSITE" id="PS50104"/>
    </source>
</evidence>
<dbReference type="InterPro" id="IPR032675">
    <property type="entry name" value="LRR_dom_sf"/>
</dbReference>
<dbReference type="SUPFAM" id="SSF52200">
    <property type="entry name" value="Toll/Interleukin receptor TIR domain"/>
    <property type="match status" value="1"/>
</dbReference>
<dbReference type="PROSITE" id="PS51450">
    <property type="entry name" value="LRR"/>
    <property type="match status" value="1"/>
</dbReference>
<dbReference type="SUPFAM" id="SSF50978">
    <property type="entry name" value="WD40 repeat-like"/>
    <property type="match status" value="1"/>
</dbReference>
<dbReference type="SUPFAM" id="SSF52540">
    <property type="entry name" value="P-loop containing nucleoside triphosphate hydrolases"/>
    <property type="match status" value="1"/>
</dbReference>
<dbReference type="Gene3D" id="3.80.10.10">
    <property type="entry name" value="Ribonuclease Inhibitor"/>
    <property type="match status" value="3"/>
</dbReference>
<dbReference type="Pfam" id="PF00400">
    <property type="entry name" value="WD40"/>
    <property type="match status" value="1"/>
</dbReference>
<dbReference type="SMART" id="SM00320">
    <property type="entry name" value="WD40"/>
    <property type="match status" value="4"/>
</dbReference>
<dbReference type="InterPro" id="IPR001611">
    <property type="entry name" value="Leu-rich_rpt"/>
</dbReference>
<keyword evidence="1" id="KW-0853">WD repeat</keyword>
<dbReference type="Gene3D" id="3.40.50.10140">
    <property type="entry name" value="Toll/interleukin-1 receptor homology (TIR) domain"/>
    <property type="match status" value="1"/>
</dbReference>
<accession>A0A8T0HZT1</accession>
<dbReference type="InterPro" id="IPR015943">
    <property type="entry name" value="WD40/YVTN_repeat-like_dom_sf"/>
</dbReference>
<dbReference type="InterPro" id="IPR027728">
    <property type="entry name" value="Topless_fam"/>
</dbReference>
<dbReference type="PANTHER" id="PTHR44083">
    <property type="entry name" value="TOPLESS-RELATED PROTEIN 1-RELATED"/>
    <property type="match status" value="1"/>
</dbReference>
<dbReference type="Gene3D" id="2.130.10.10">
    <property type="entry name" value="YVTN repeat-like/Quinoprotein amine dehydrogenase"/>
    <property type="match status" value="1"/>
</dbReference>
<dbReference type="GO" id="GO:0007165">
    <property type="term" value="P:signal transduction"/>
    <property type="evidence" value="ECO:0007669"/>
    <property type="project" value="InterPro"/>
</dbReference>
<dbReference type="InterPro" id="IPR036322">
    <property type="entry name" value="WD40_repeat_dom_sf"/>
</dbReference>
<feature type="domain" description="TIR" evidence="2">
    <location>
        <begin position="53"/>
        <end position="225"/>
    </location>
</feature>
<dbReference type="PRINTS" id="PR00364">
    <property type="entry name" value="DISEASERSIST"/>
</dbReference>
<dbReference type="InterPro" id="IPR001680">
    <property type="entry name" value="WD40_rpt"/>
</dbReference>
<name>A0A8T0HZT1_CERPU</name>
<dbReference type="InterPro" id="IPR035897">
    <property type="entry name" value="Toll_tir_struct_dom_sf"/>
</dbReference>
<reference evidence="3" key="1">
    <citation type="submission" date="2020-06" db="EMBL/GenBank/DDBJ databases">
        <title>WGS assembly of Ceratodon purpureus strain R40.</title>
        <authorList>
            <person name="Carey S.B."/>
            <person name="Jenkins J."/>
            <person name="Shu S."/>
            <person name="Lovell J.T."/>
            <person name="Sreedasyam A."/>
            <person name="Maumus F."/>
            <person name="Tiley G.P."/>
            <person name="Fernandez-Pozo N."/>
            <person name="Barry K."/>
            <person name="Chen C."/>
            <person name="Wang M."/>
            <person name="Lipzen A."/>
            <person name="Daum C."/>
            <person name="Saski C.A."/>
            <person name="Payton A.C."/>
            <person name="Mcbreen J.C."/>
            <person name="Conrad R.E."/>
            <person name="Kollar L.M."/>
            <person name="Olsson S."/>
            <person name="Huttunen S."/>
            <person name="Landis J.B."/>
            <person name="Wickett N.J."/>
            <person name="Johnson M.G."/>
            <person name="Rensing S.A."/>
            <person name="Grimwood J."/>
            <person name="Schmutz J."/>
            <person name="Mcdaniel S.F."/>
        </authorList>
    </citation>
    <scope>NUCLEOTIDE SEQUENCE</scope>
    <source>
        <strain evidence="3">R40</strain>
    </source>
</reference>
<dbReference type="SUPFAM" id="SSF52058">
    <property type="entry name" value="L domain-like"/>
    <property type="match status" value="1"/>
</dbReference>
<dbReference type="GO" id="GO:0043531">
    <property type="term" value="F:ADP binding"/>
    <property type="evidence" value="ECO:0007669"/>
    <property type="project" value="InterPro"/>
</dbReference>
<dbReference type="InterPro" id="IPR000157">
    <property type="entry name" value="TIR_dom"/>
</dbReference>
<evidence type="ECO:0000256" key="1">
    <source>
        <dbReference type="PROSITE-ProRule" id="PRU00221"/>
    </source>
</evidence>
<proteinExistence type="predicted"/>
<organism evidence="3 4">
    <name type="scientific">Ceratodon purpureus</name>
    <name type="common">Fire moss</name>
    <name type="synonym">Dicranum purpureum</name>
    <dbReference type="NCBI Taxonomy" id="3225"/>
    <lineage>
        <taxon>Eukaryota</taxon>
        <taxon>Viridiplantae</taxon>
        <taxon>Streptophyta</taxon>
        <taxon>Embryophyta</taxon>
        <taxon>Bryophyta</taxon>
        <taxon>Bryophytina</taxon>
        <taxon>Bryopsida</taxon>
        <taxon>Dicranidae</taxon>
        <taxon>Pseudoditrichales</taxon>
        <taxon>Ditrichaceae</taxon>
        <taxon>Ceratodon</taxon>
    </lineage>
</organism>
<gene>
    <name evidence="3" type="ORF">KC19_5G069200</name>
</gene>
<dbReference type="GO" id="GO:0006355">
    <property type="term" value="P:regulation of DNA-templated transcription"/>
    <property type="evidence" value="ECO:0007669"/>
    <property type="project" value="InterPro"/>
</dbReference>
<dbReference type="PROSITE" id="PS50082">
    <property type="entry name" value="WD_REPEATS_2"/>
    <property type="match status" value="1"/>
</dbReference>
<feature type="repeat" description="WD" evidence="1">
    <location>
        <begin position="1187"/>
        <end position="1218"/>
    </location>
</feature>
<comment type="caution">
    <text evidence="3">The sequence shown here is derived from an EMBL/GenBank/DDBJ whole genome shotgun (WGS) entry which is preliminary data.</text>
</comment>
<protein>
    <recommendedName>
        <fullName evidence="2">TIR domain-containing protein</fullName>
    </recommendedName>
</protein>
<dbReference type="Pfam" id="PF13676">
    <property type="entry name" value="TIR_2"/>
    <property type="match status" value="1"/>
</dbReference>
<dbReference type="Proteomes" id="UP000822688">
    <property type="component" value="Chromosome 5"/>
</dbReference>
<dbReference type="SMART" id="SM00255">
    <property type="entry name" value="TIR"/>
    <property type="match status" value="1"/>
</dbReference>
<dbReference type="Gene3D" id="3.40.50.300">
    <property type="entry name" value="P-loop containing nucleotide triphosphate hydrolases"/>
    <property type="match status" value="1"/>
</dbReference>
<evidence type="ECO:0000313" key="4">
    <source>
        <dbReference type="Proteomes" id="UP000822688"/>
    </source>
</evidence>
<dbReference type="InterPro" id="IPR027417">
    <property type="entry name" value="P-loop_NTPase"/>
</dbReference>
<keyword evidence="4" id="KW-1185">Reference proteome</keyword>
<evidence type="ECO:0000313" key="3">
    <source>
        <dbReference type="EMBL" id="KAG0576287.1"/>
    </source>
</evidence>
<dbReference type="PANTHER" id="PTHR44083:SF45">
    <property type="entry name" value="TOPLESS-RELATED PROTEIN 1"/>
    <property type="match status" value="1"/>
</dbReference>